<protein>
    <recommendedName>
        <fullName evidence="3">HECT-type E3 ubiquitin transferase</fullName>
        <ecNumber evidence="3">2.3.2.26</ecNumber>
    </recommendedName>
</protein>
<evidence type="ECO:0000313" key="9">
    <source>
        <dbReference type="Proteomes" id="UP000187209"/>
    </source>
</evidence>
<accession>A0A1R2CEB3</accession>
<feature type="domain" description="HECT" evidence="7">
    <location>
        <begin position="125"/>
        <end position="458"/>
    </location>
</feature>
<dbReference type="SUPFAM" id="SSF56204">
    <property type="entry name" value="Hect, E3 ligase catalytic domain"/>
    <property type="match status" value="1"/>
</dbReference>
<keyword evidence="9" id="KW-1185">Reference proteome</keyword>
<comment type="caution">
    <text evidence="8">The sequence shown here is derived from an EMBL/GenBank/DDBJ whole genome shotgun (WGS) entry which is preliminary data.</text>
</comment>
<comment type="catalytic activity">
    <reaction evidence="1">
        <text>S-ubiquitinyl-[E2 ubiquitin-conjugating enzyme]-L-cysteine + [acceptor protein]-L-lysine = [E2 ubiquitin-conjugating enzyme]-L-cysteine + N(6)-ubiquitinyl-[acceptor protein]-L-lysine.</text>
        <dbReference type="EC" id="2.3.2.26"/>
    </reaction>
</comment>
<evidence type="ECO:0000256" key="2">
    <source>
        <dbReference type="ARBA" id="ARBA00004906"/>
    </source>
</evidence>
<keyword evidence="4" id="KW-0808">Transferase</keyword>
<dbReference type="CDD" id="cd00078">
    <property type="entry name" value="HECTc"/>
    <property type="match status" value="1"/>
</dbReference>
<dbReference type="EMBL" id="MPUH01000179">
    <property type="protein sequence ID" value="OMJ87367.1"/>
    <property type="molecule type" value="Genomic_DNA"/>
</dbReference>
<dbReference type="PANTHER" id="PTHR11254:SF440">
    <property type="entry name" value="E3 UBIQUITIN-PROTEIN LIGASE NEDD-4"/>
    <property type="match status" value="1"/>
</dbReference>
<dbReference type="Gene3D" id="3.30.2160.10">
    <property type="entry name" value="Hect, E3 ligase catalytic domain"/>
    <property type="match status" value="1"/>
</dbReference>
<organism evidence="8 9">
    <name type="scientific">Stentor coeruleus</name>
    <dbReference type="NCBI Taxonomy" id="5963"/>
    <lineage>
        <taxon>Eukaryota</taxon>
        <taxon>Sar</taxon>
        <taxon>Alveolata</taxon>
        <taxon>Ciliophora</taxon>
        <taxon>Postciliodesmatophora</taxon>
        <taxon>Heterotrichea</taxon>
        <taxon>Heterotrichida</taxon>
        <taxon>Stentoridae</taxon>
        <taxon>Stentor</taxon>
    </lineage>
</organism>
<sequence length="458" mass="52264">MGSCISSCKSKCFSCCRSSANHSSNEDSVSIEVANRPGGLVCPNCGRDFTRTYNSRDFPNHIIRCTGRRTSKGMPSKDTPYEAKSIWIRDFLNRIRIPWTQESIKVIVIRDELIQSTMNNLDLFTAEDMHKEFQVTFVGEIAMDAGGLLREWFTLSMKKFFSEDEGLFVATKAGTVSYTFKISAKESRYKEYKLVGKVVGKALFERTPVYCPLNRIIFKHIVQEKITIEDLAYYDIDLYKSLLFMRDNPITDVFFETFTTPETLGKKRIELIPNGSIIQVTDENKSEYLSLLLEFISNSSIAGPLAEFLAGFFFVIPQEIIGVLNADELELMVCGIPFIDLQEWQDFTEYRGEFSKNHTVVIWFWEILSQFSQEYLSQLILFVTGTPRLPVEGFASLRTARGDPARFTMEPSPYSQGILPRAHTCFNRLDLPVYPSKEVLEKALIYVLDNHAVGFGIE</sequence>
<proteinExistence type="predicted"/>
<dbReference type="InterPro" id="IPR050409">
    <property type="entry name" value="E3_ubiq-protein_ligase"/>
</dbReference>
<dbReference type="Gene3D" id="3.30.2410.10">
    <property type="entry name" value="Hect, E3 ligase catalytic domain"/>
    <property type="match status" value="1"/>
</dbReference>
<evidence type="ECO:0000259" key="7">
    <source>
        <dbReference type="PROSITE" id="PS50237"/>
    </source>
</evidence>
<dbReference type="Gene3D" id="3.90.1750.10">
    <property type="entry name" value="Hect, E3 ligase catalytic domains"/>
    <property type="match status" value="1"/>
</dbReference>
<dbReference type="PROSITE" id="PS50237">
    <property type="entry name" value="HECT"/>
    <property type="match status" value="1"/>
</dbReference>
<dbReference type="Proteomes" id="UP000187209">
    <property type="component" value="Unassembled WGS sequence"/>
</dbReference>
<evidence type="ECO:0000256" key="3">
    <source>
        <dbReference type="ARBA" id="ARBA00012485"/>
    </source>
</evidence>
<dbReference type="GO" id="GO:0005737">
    <property type="term" value="C:cytoplasm"/>
    <property type="evidence" value="ECO:0007669"/>
    <property type="project" value="TreeGrafter"/>
</dbReference>
<dbReference type="AlphaFoldDB" id="A0A1R2CEB3"/>
<dbReference type="OrthoDB" id="8068875at2759"/>
<dbReference type="InterPro" id="IPR035983">
    <property type="entry name" value="Hect_E3_ubiquitin_ligase"/>
</dbReference>
<feature type="active site" description="Glycyl thioester intermediate" evidence="6">
    <location>
        <position position="425"/>
    </location>
</feature>
<dbReference type="EC" id="2.3.2.26" evidence="3"/>
<gene>
    <name evidence="8" type="ORF">SteCoe_10965</name>
</gene>
<evidence type="ECO:0000313" key="8">
    <source>
        <dbReference type="EMBL" id="OMJ87367.1"/>
    </source>
</evidence>
<dbReference type="PANTHER" id="PTHR11254">
    <property type="entry name" value="HECT DOMAIN UBIQUITIN-PROTEIN LIGASE"/>
    <property type="match status" value="1"/>
</dbReference>
<dbReference type="GO" id="GO:0061630">
    <property type="term" value="F:ubiquitin protein ligase activity"/>
    <property type="evidence" value="ECO:0007669"/>
    <property type="project" value="UniProtKB-EC"/>
</dbReference>
<dbReference type="InterPro" id="IPR000569">
    <property type="entry name" value="HECT_dom"/>
</dbReference>
<dbReference type="SMART" id="SM00119">
    <property type="entry name" value="HECTc"/>
    <property type="match status" value="1"/>
</dbReference>
<evidence type="ECO:0000256" key="6">
    <source>
        <dbReference type="PROSITE-ProRule" id="PRU00104"/>
    </source>
</evidence>
<keyword evidence="5 6" id="KW-0833">Ubl conjugation pathway</keyword>
<reference evidence="8 9" key="1">
    <citation type="submission" date="2016-11" db="EMBL/GenBank/DDBJ databases">
        <title>The macronuclear genome of Stentor coeruleus: a giant cell with tiny introns.</title>
        <authorList>
            <person name="Slabodnick M."/>
            <person name="Ruby J.G."/>
            <person name="Reiff S.B."/>
            <person name="Swart E.C."/>
            <person name="Gosai S."/>
            <person name="Prabakaran S."/>
            <person name="Witkowska E."/>
            <person name="Larue G.E."/>
            <person name="Fisher S."/>
            <person name="Freeman R.M."/>
            <person name="Gunawardena J."/>
            <person name="Chu W."/>
            <person name="Stover N.A."/>
            <person name="Gregory B.D."/>
            <person name="Nowacki M."/>
            <person name="Derisi J."/>
            <person name="Roy S.W."/>
            <person name="Marshall W.F."/>
            <person name="Sood P."/>
        </authorList>
    </citation>
    <scope>NUCLEOTIDE SEQUENCE [LARGE SCALE GENOMIC DNA]</scope>
    <source>
        <strain evidence="8">WM001</strain>
    </source>
</reference>
<dbReference type="Pfam" id="PF00632">
    <property type="entry name" value="HECT"/>
    <property type="match status" value="1"/>
</dbReference>
<comment type="pathway">
    <text evidence="2">Protein modification; protein ubiquitination.</text>
</comment>
<evidence type="ECO:0000256" key="4">
    <source>
        <dbReference type="ARBA" id="ARBA00022679"/>
    </source>
</evidence>
<evidence type="ECO:0000256" key="5">
    <source>
        <dbReference type="ARBA" id="ARBA00022786"/>
    </source>
</evidence>
<dbReference type="FunFam" id="3.30.2410.10:FF:000009">
    <property type="entry name" value="Probable E3 ubiquitin-protein ligase HECTD2"/>
    <property type="match status" value="1"/>
</dbReference>
<dbReference type="GO" id="GO:0016567">
    <property type="term" value="P:protein ubiquitination"/>
    <property type="evidence" value="ECO:0007669"/>
    <property type="project" value="TreeGrafter"/>
</dbReference>
<evidence type="ECO:0000256" key="1">
    <source>
        <dbReference type="ARBA" id="ARBA00000885"/>
    </source>
</evidence>
<dbReference type="GO" id="GO:0006511">
    <property type="term" value="P:ubiquitin-dependent protein catabolic process"/>
    <property type="evidence" value="ECO:0007669"/>
    <property type="project" value="TreeGrafter"/>
</dbReference>
<name>A0A1R2CEB3_9CILI</name>